<evidence type="ECO:0000313" key="2">
    <source>
        <dbReference type="EMBL" id="QBO59516.1"/>
    </source>
</evidence>
<sequence length="445" mass="52025">MITRKRFLLLGSLSIVSTLIPCFLFSNTTLQSNPETLTLLKNARKYRKQGKLKLAQTTYQEVLVIDPTEVRAYNGIRKILLSKKNKEYEVIQLYQQALIHLPNNLRIKRSLYNEYFKAALGNRKVLNKINISGRMLTYVKGKYEEIIETYPEKKNLQKQLEKLEKYIQLNVDNTNPHNNISLKLYRKEQRKKHKRRFDGLSAQKTTLMLTELEAKPVSDDRAQHIREMARVNIKALRSEKRYSEAFNASEIFLTTNNAIDPYFIKQFRDLAKQLNEYERLLTFEIKNHTSKTTFWSAISLFDAYFRKAEVQNQSPSSVMDILLQFMTEKADDPNQQFEIATRKIKIELLKNNLSQAKENIINQCGEMMGISASHYIDRMNIIVAKYYKKTGNNYDKNNVINIAVNPRSFIGNNDEIKNSLALMNMERSYENPIHIQNLQKKIASL</sequence>
<keyword evidence="3" id="KW-1185">Reference proteome</keyword>
<dbReference type="Gene3D" id="1.25.40.10">
    <property type="entry name" value="Tetratricopeptide repeat domain"/>
    <property type="match status" value="1"/>
</dbReference>
<evidence type="ECO:0000256" key="1">
    <source>
        <dbReference type="SAM" id="Coils"/>
    </source>
</evidence>
<dbReference type="EMBL" id="CP037954">
    <property type="protein sequence ID" value="QBO59516.1"/>
    <property type="molecule type" value="Genomic_DNA"/>
</dbReference>
<reference evidence="2 3" key="1">
    <citation type="submission" date="2019-03" db="EMBL/GenBank/DDBJ databases">
        <authorList>
            <person name="Kim H."/>
            <person name="Yu S.-M."/>
        </authorList>
    </citation>
    <scope>NUCLEOTIDE SEQUENCE [LARGE SCALE GENOMIC DNA]</scope>
    <source>
        <strain evidence="2 3">NBC122</strain>
    </source>
</reference>
<accession>A0A4P6ZI45</accession>
<keyword evidence="1" id="KW-0175">Coiled coil</keyword>
<organism evidence="2 3">
    <name type="scientific">Chryseobacterium salivictor</name>
    <dbReference type="NCBI Taxonomy" id="2547600"/>
    <lineage>
        <taxon>Bacteria</taxon>
        <taxon>Pseudomonadati</taxon>
        <taxon>Bacteroidota</taxon>
        <taxon>Flavobacteriia</taxon>
        <taxon>Flavobacteriales</taxon>
        <taxon>Weeksellaceae</taxon>
        <taxon>Chryseobacterium group</taxon>
        <taxon>Chryseobacterium</taxon>
    </lineage>
</organism>
<dbReference type="RefSeq" id="WP_133440849.1">
    <property type="nucleotide sequence ID" value="NZ_CP037954.1"/>
</dbReference>
<dbReference type="OrthoDB" id="1217970at2"/>
<feature type="coiled-coil region" evidence="1">
    <location>
        <begin position="339"/>
        <end position="366"/>
    </location>
</feature>
<dbReference type="InterPro" id="IPR011990">
    <property type="entry name" value="TPR-like_helical_dom_sf"/>
</dbReference>
<evidence type="ECO:0000313" key="3">
    <source>
        <dbReference type="Proteomes" id="UP000294419"/>
    </source>
</evidence>
<name>A0A4P6ZI45_9FLAO</name>
<dbReference type="KEGG" id="csal:NBC122_02715"/>
<proteinExistence type="predicted"/>
<gene>
    <name evidence="2" type="ORF">NBC122_02715</name>
</gene>
<protein>
    <submittedName>
        <fullName evidence="2">Uncharacterized protein</fullName>
    </submittedName>
</protein>
<dbReference type="AlphaFoldDB" id="A0A4P6ZI45"/>
<dbReference type="Proteomes" id="UP000294419">
    <property type="component" value="Chromosome"/>
</dbReference>
<dbReference type="SUPFAM" id="SSF48452">
    <property type="entry name" value="TPR-like"/>
    <property type="match status" value="1"/>
</dbReference>